<gene>
    <name evidence="2" type="ORF">CH362_08445</name>
</gene>
<dbReference type="EMBL" id="NPDR01000003">
    <property type="protein sequence ID" value="PJZ49355.1"/>
    <property type="molecule type" value="Genomic_DNA"/>
</dbReference>
<keyword evidence="3" id="KW-1185">Reference proteome</keyword>
<dbReference type="Proteomes" id="UP000231926">
    <property type="component" value="Unassembled WGS sequence"/>
</dbReference>
<evidence type="ECO:0000313" key="3">
    <source>
        <dbReference type="Proteomes" id="UP000231926"/>
    </source>
</evidence>
<proteinExistence type="predicted"/>
<comment type="caution">
    <text evidence="2">The sequence shown here is derived from an EMBL/GenBank/DDBJ whole genome shotgun (WGS) entry which is preliminary data.</text>
</comment>
<feature type="region of interest" description="Disordered" evidence="1">
    <location>
        <begin position="43"/>
        <end position="62"/>
    </location>
</feature>
<sequence length="62" mass="7055">MEFKIGSKSVFLHLAGLISDAYLERKGKPFAQSTIFMICNNQKKKKDPGLCPNPHTKKEYNL</sequence>
<dbReference type="AlphaFoldDB" id="A0A2M9YCS7"/>
<protein>
    <submittedName>
        <fullName evidence="2">Uncharacterized protein</fullName>
    </submittedName>
</protein>
<reference evidence="2 3" key="1">
    <citation type="submission" date="2017-07" db="EMBL/GenBank/DDBJ databases">
        <title>Leptospira spp. isolated from tropical soils.</title>
        <authorList>
            <person name="Thibeaux R."/>
            <person name="Iraola G."/>
            <person name="Ferres I."/>
            <person name="Bierque E."/>
            <person name="Girault D."/>
            <person name="Soupe-Gilbert M.-E."/>
            <person name="Picardeau M."/>
            <person name="Goarant C."/>
        </authorList>
    </citation>
    <scope>NUCLEOTIDE SEQUENCE [LARGE SCALE GENOMIC DNA]</scope>
    <source>
        <strain evidence="2 3">FH4-C-A2</strain>
    </source>
</reference>
<name>A0A2M9YCS7_9LEPT</name>
<evidence type="ECO:0000256" key="1">
    <source>
        <dbReference type="SAM" id="MobiDB-lite"/>
    </source>
</evidence>
<accession>A0A2M9YCS7</accession>
<organism evidence="2 3">
    <name type="scientific">Leptospira saintgironsiae</name>
    <dbReference type="NCBI Taxonomy" id="2023183"/>
    <lineage>
        <taxon>Bacteria</taxon>
        <taxon>Pseudomonadati</taxon>
        <taxon>Spirochaetota</taxon>
        <taxon>Spirochaetia</taxon>
        <taxon>Leptospirales</taxon>
        <taxon>Leptospiraceae</taxon>
        <taxon>Leptospira</taxon>
    </lineage>
</organism>
<evidence type="ECO:0000313" key="2">
    <source>
        <dbReference type="EMBL" id="PJZ49355.1"/>
    </source>
</evidence>